<evidence type="ECO:0000313" key="1">
    <source>
        <dbReference type="EMBL" id="KHJ94561.1"/>
    </source>
</evidence>
<keyword evidence="2" id="KW-1185">Reference proteome</keyword>
<protein>
    <submittedName>
        <fullName evidence="1">Uncharacterized protein</fullName>
    </submittedName>
</protein>
<dbReference type="Proteomes" id="UP000053660">
    <property type="component" value="Unassembled WGS sequence"/>
</dbReference>
<gene>
    <name evidence="1" type="ORF">OESDEN_05507</name>
</gene>
<organism evidence="1 2">
    <name type="scientific">Oesophagostomum dentatum</name>
    <name type="common">Nodular worm</name>
    <dbReference type="NCBI Taxonomy" id="61180"/>
    <lineage>
        <taxon>Eukaryota</taxon>
        <taxon>Metazoa</taxon>
        <taxon>Ecdysozoa</taxon>
        <taxon>Nematoda</taxon>
        <taxon>Chromadorea</taxon>
        <taxon>Rhabditida</taxon>
        <taxon>Rhabditina</taxon>
        <taxon>Rhabditomorpha</taxon>
        <taxon>Strongyloidea</taxon>
        <taxon>Strongylidae</taxon>
        <taxon>Oesophagostomum</taxon>
    </lineage>
</organism>
<reference evidence="1 2" key="1">
    <citation type="submission" date="2014-03" db="EMBL/GenBank/DDBJ databases">
        <title>Draft genome of the hookworm Oesophagostomum dentatum.</title>
        <authorList>
            <person name="Mitreva M."/>
        </authorList>
    </citation>
    <scope>NUCLEOTIDE SEQUENCE [LARGE SCALE GENOMIC DNA]</scope>
    <source>
        <strain evidence="1 2">OD-Hann</strain>
    </source>
</reference>
<proteinExistence type="predicted"/>
<evidence type="ECO:0000313" key="2">
    <source>
        <dbReference type="Proteomes" id="UP000053660"/>
    </source>
</evidence>
<dbReference type="AlphaFoldDB" id="A0A0B1TEM8"/>
<dbReference type="EMBL" id="KN550283">
    <property type="protein sequence ID" value="KHJ94561.1"/>
    <property type="molecule type" value="Genomic_DNA"/>
</dbReference>
<name>A0A0B1TEM8_OESDE</name>
<accession>A0A0B1TEM8</accession>
<sequence>MSLTLVIQTLHWPALQIFEPHCKHTNSTMKQTFVELLAIILVYMFTRGLNPKALSLYTSLDTTDLTITFNESYNSSKEEGYVTLVREAVSN</sequence>